<organism evidence="2 3">
    <name type="scientific">Mucor lusitanicus CBS 277.49</name>
    <dbReference type="NCBI Taxonomy" id="747725"/>
    <lineage>
        <taxon>Eukaryota</taxon>
        <taxon>Fungi</taxon>
        <taxon>Fungi incertae sedis</taxon>
        <taxon>Mucoromycota</taxon>
        <taxon>Mucoromycotina</taxon>
        <taxon>Mucoromycetes</taxon>
        <taxon>Mucorales</taxon>
        <taxon>Mucorineae</taxon>
        <taxon>Mucoraceae</taxon>
        <taxon>Mucor</taxon>
    </lineage>
</organism>
<evidence type="ECO:0000256" key="1">
    <source>
        <dbReference type="SAM" id="MobiDB-lite"/>
    </source>
</evidence>
<proteinExistence type="predicted"/>
<dbReference type="AlphaFoldDB" id="A0A168J1H4"/>
<comment type="caution">
    <text evidence="2">The sequence shown here is derived from an EMBL/GenBank/DDBJ whole genome shotgun (WGS) entry which is preliminary data.</text>
</comment>
<dbReference type="Proteomes" id="UP000077051">
    <property type="component" value="Unassembled WGS sequence"/>
</dbReference>
<feature type="region of interest" description="Disordered" evidence="1">
    <location>
        <begin position="93"/>
        <end position="130"/>
    </location>
</feature>
<name>A0A168J1H4_MUCCL</name>
<keyword evidence="3" id="KW-1185">Reference proteome</keyword>
<feature type="region of interest" description="Disordered" evidence="1">
    <location>
        <begin position="59"/>
        <end position="79"/>
    </location>
</feature>
<feature type="compositionally biased region" description="Low complexity" evidence="1">
    <location>
        <begin position="116"/>
        <end position="126"/>
    </location>
</feature>
<sequence>MSSWIHEDINFKIAKHQQIIEISKAQLHRMNDLAQQNLELQSAASEAAHLRKIAQLESATNHPLPPSIPSPPTTSGLSASQLAAIAATTPPLNITSTEMSNSQSSNPHHTVPQANAAPDTTTPAPKTKTKRPILSFAQVSRFYSPPSKTQGYPFFLYFTARGRERIAEIRGFYHTVVALVAWPSLDAVCREAPEDEYHRVVGCSIKSLFWYEFAAAHLCLADLFPTDDEAIWMALTTLDEQDNNPLDISTLELLGSVFASLWQHHYWSCTIDGNSWITPAVFSSFLDDH</sequence>
<gene>
    <name evidence="2" type="ORF">MUCCIDRAFT_114120</name>
</gene>
<dbReference type="VEuPathDB" id="FungiDB:MUCCIDRAFT_114120"/>
<feature type="compositionally biased region" description="Polar residues" evidence="1">
    <location>
        <begin position="93"/>
        <end position="108"/>
    </location>
</feature>
<evidence type="ECO:0000313" key="3">
    <source>
        <dbReference type="Proteomes" id="UP000077051"/>
    </source>
</evidence>
<accession>A0A168J1H4</accession>
<reference evidence="2 3" key="1">
    <citation type="submission" date="2015-06" db="EMBL/GenBank/DDBJ databases">
        <title>Expansion of signal transduction pathways in fungi by whole-genome duplication.</title>
        <authorList>
            <consortium name="DOE Joint Genome Institute"/>
            <person name="Corrochano L.M."/>
            <person name="Kuo A."/>
            <person name="Marcet-Houben M."/>
            <person name="Polaino S."/>
            <person name="Salamov A."/>
            <person name="Villalobos J.M."/>
            <person name="Alvarez M.I."/>
            <person name="Avalos J."/>
            <person name="Benito E.P."/>
            <person name="Benoit I."/>
            <person name="Burger G."/>
            <person name="Camino L.P."/>
            <person name="Canovas D."/>
            <person name="Cerda-Olmedo E."/>
            <person name="Cheng J.-F."/>
            <person name="Dominguez A."/>
            <person name="Elias M."/>
            <person name="Eslava A.P."/>
            <person name="Glaser F."/>
            <person name="Grimwood J."/>
            <person name="Gutierrez G."/>
            <person name="Heitman J."/>
            <person name="Henrissat B."/>
            <person name="Iturriaga E.A."/>
            <person name="Lang B.F."/>
            <person name="Lavin J.L."/>
            <person name="Lee S."/>
            <person name="Li W."/>
            <person name="Lindquist E."/>
            <person name="Lopez-Garcia S."/>
            <person name="Luque E.M."/>
            <person name="Marcos A.T."/>
            <person name="Martin J."/>
            <person name="Mccluskey K."/>
            <person name="Medina H.R."/>
            <person name="Miralles-Duran A."/>
            <person name="Miyazaki A."/>
            <person name="Munoz-Torres E."/>
            <person name="Oguiza J.A."/>
            <person name="Ohm R."/>
            <person name="Olmedo M."/>
            <person name="Orejas M."/>
            <person name="Ortiz-Castellanos L."/>
            <person name="Pisabarro A.G."/>
            <person name="Rodriguez-Romero J."/>
            <person name="Ruiz-Herrera J."/>
            <person name="Ruiz-Vazquez R."/>
            <person name="Sanz C."/>
            <person name="Schackwitz W."/>
            <person name="Schmutz J."/>
            <person name="Shahriari M."/>
            <person name="Shelest E."/>
            <person name="Silva-Franco F."/>
            <person name="Soanes D."/>
            <person name="Syed K."/>
            <person name="Tagua V.G."/>
            <person name="Talbot N.J."/>
            <person name="Thon M."/>
            <person name="De Vries R.P."/>
            <person name="Wiebenga A."/>
            <person name="Yadav J.S."/>
            <person name="Braun E.L."/>
            <person name="Baker S."/>
            <person name="Garre V."/>
            <person name="Horwitz B."/>
            <person name="Torres-Martinez S."/>
            <person name="Idnurm A."/>
            <person name="Herrera-Estrella A."/>
            <person name="Gabaldon T."/>
            <person name="Grigoriev I.V."/>
        </authorList>
    </citation>
    <scope>NUCLEOTIDE SEQUENCE [LARGE SCALE GENOMIC DNA]</scope>
    <source>
        <strain evidence="2 3">CBS 277.49</strain>
    </source>
</reference>
<dbReference type="STRING" id="747725.A0A168J1H4"/>
<feature type="compositionally biased region" description="Pro residues" evidence="1">
    <location>
        <begin position="63"/>
        <end position="72"/>
    </location>
</feature>
<evidence type="ECO:0000313" key="2">
    <source>
        <dbReference type="EMBL" id="OAD00631.1"/>
    </source>
</evidence>
<protein>
    <submittedName>
        <fullName evidence="2">Uncharacterized protein</fullName>
    </submittedName>
</protein>
<dbReference type="EMBL" id="AMYB01000007">
    <property type="protein sequence ID" value="OAD00631.1"/>
    <property type="molecule type" value="Genomic_DNA"/>
</dbReference>